<sequence>MGLAELMERKKTGDYLIGLALSRRWMTTDSNSILSSSAWLTPTQSHACPRAKTLVIKKKERRQREHGGNEQWPNVTRKLTKFDEISIQASSKNN</sequence>
<protein>
    <submittedName>
        <fullName evidence="1">Uncharacterized protein</fullName>
    </submittedName>
</protein>
<organism evidence="1 2">
    <name type="scientific">Theobroma cacao</name>
    <name type="common">Cacao</name>
    <name type="synonym">Cocoa</name>
    <dbReference type="NCBI Taxonomy" id="3641"/>
    <lineage>
        <taxon>Eukaryota</taxon>
        <taxon>Viridiplantae</taxon>
        <taxon>Streptophyta</taxon>
        <taxon>Embryophyta</taxon>
        <taxon>Tracheophyta</taxon>
        <taxon>Spermatophyta</taxon>
        <taxon>Magnoliopsida</taxon>
        <taxon>eudicotyledons</taxon>
        <taxon>Gunneridae</taxon>
        <taxon>Pentapetalae</taxon>
        <taxon>rosids</taxon>
        <taxon>malvids</taxon>
        <taxon>Malvales</taxon>
        <taxon>Malvaceae</taxon>
        <taxon>Byttnerioideae</taxon>
        <taxon>Theobroma</taxon>
    </lineage>
</organism>
<reference evidence="1 2" key="1">
    <citation type="journal article" date="2013" name="Genome Biol.">
        <title>The genome sequence of the most widely cultivated cacao type and its use to identify candidate genes regulating pod color.</title>
        <authorList>
            <person name="Motamayor J.C."/>
            <person name="Mockaitis K."/>
            <person name="Schmutz J."/>
            <person name="Haiminen N."/>
            <person name="Iii D.L."/>
            <person name="Cornejo O."/>
            <person name="Findley S.D."/>
            <person name="Zheng P."/>
            <person name="Utro F."/>
            <person name="Royaert S."/>
            <person name="Saski C."/>
            <person name="Jenkins J."/>
            <person name="Podicheti R."/>
            <person name="Zhao M."/>
            <person name="Scheffler B.E."/>
            <person name="Stack J.C."/>
            <person name="Feltus F.A."/>
            <person name="Mustiga G.M."/>
            <person name="Amores F."/>
            <person name="Phillips W."/>
            <person name="Marelli J.P."/>
            <person name="May G.D."/>
            <person name="Shapiro H."/>
            <person name="Ma J."/>
            <person name="Bustamante C.D."/>
            <person name="Schnell R.J."/>
            <person name="Main D."/>
            <person name="Gilbert D."/>
            <person name="Parida L."/>
            <person name="Kuhn D.N."/>
        </authorList>
    </citation>
    <scope>NUCLEOTIDE SEQUENCE [LARGE SCALE GENOMIC DNA]</scope>
    <source>
        <strain evidence="2">cv. Matina 1-6</strain>
    </source>
</reference>
<dbReference type="AlphaFoldDB" id="A0A061FE69"/>
<name>A0A061FE69_THECC</name>
<dbReference type="InParanoid" id="A0A061FE69"/>
<dbReference type="Gramene" id="EOY15022">
    <property type="protein sequence ID" value="EOY15022"/>
    <property type="gene ID" value="TCM_034221"/>
</dbReference>
<proteinExistence type="predicted"/>
<dbReference type="HOGENOM" id="CLU_2390446_0_0_1"/>
<evidence type="ECO:0000313" key="1">
    <source>
        <dbReference type="EMBL" id="EOY15022.1"/>
    </source>
</evidence>
<dbReference type="Proteomes" id="UP000026915">
    <property type="component" value="Chromosome 8"/>
</dbReference>
<gene>
    <name evidence="1" type="ORF">TCM_034221</name>
</gene>
<dbReference type="EMBL" id="CM001886">
    <property type="protein sequence ID" value="EOY15022.1"/>
    <property type="molecule type" value="Genomic_DNA"/>
</dbReference>
<evidence type="ECO:0000313" key="2">
    <source>
        <dbReference type="Proteomes" id="UP000026915"/>
    </source>
</evidence>
<keyword evidence="2" id="KW-1185">Reference proteome</keyword>
<accession>A0A061FE69</accession>